<feature type="region of interest" description="Disordered" evidence="1">
    <location>
        <begin position="402"/>
        <end position="490"/>
    </location>
</feature>
<feature type="compositionally biased region" description="Pro residues" evidence="1">
    <location>
        <begin position="39"/>
        <end position="50"/>
    </location>
</feature>
<feature type="compositionally biased region" description="Low complexity" evidence="1">
    <location>
        <begin position="599"/>
        <end position="610"/>
    </location>
</feature>
<proteinExistence type="predicted"/>
<evidence type="ECO:0000313" key="3">
    <source>
        <dbReference type="Proteomes" id="UP000246740"/>
    </source>
</evidence>
<accession>A0A317XI14</accession>
<name>A0A317XI14_9BASI</name>
<feature type="compositionally biased region" description="Low complexity" evidence="1">
    <location>
        <begin position="583"/>
        <end position="592"/>
    </location>
</feature>
<feature type="compositionally biased region" description="Acidic residues" evidence="1">
    <location>
        <begin position="480"/>
        <end position="489"/>
    </location>
</feature>
<evidence type="ECO:0000256" key="1">
    <source>
        <dbReference type="SAM" id="MobiDB-lite"/>
    </source>
</evidence>
<feature type="region of interest" description="Disordered" evidence="1">
    <location>
        <begin position="1"/>
        <end position="73"/>
    </location>
</feature>
<dbReference type="OrthoDB" id="2556461at2759"/>
<sequence>MDVVTEPDSPVFRPNRGNIMSISAMLSGPTPPARVKSPSPTPPPPSPLQPPMSLSTSMGPNGLHGPLSSLHPDEAPLDPLAVWTQDDEAATEILQALVAHVDKPDTSQLDRLIQIIQLAALDIPLTSQETNAEGSDSQSARVEAIAADDDSDTPAQAGEPFSKYDPFVLNPLDTLDVQRMYDNEETEYLQEQENSKELYDSARYLAYYDQVVDDWRAGELARLRLHFECRRAEIGRIWSCDRKFAWSNYIDARAGPLYRETAKRLDRQKWQARMELDLLGVHRRQTRNLARLLKDLWLPADCVAESEESKRTSDLYARFGSFVAGAKHAGTRDPLLRDDLLKMRLARKKQHARGADAVAKSRSDTAAAASMDVDAVDAEGSVDAGGGTGAADVVTMDVDVDGAHEGFSSEGDSEYDSDYSSSSDDSGISSLPSFSSVCASPITPSVDEDGEMEDGLEGGDGSGSALDEALATSLVRAEDGGLDSDEDESLWARQMRLQDLTSANHSSGGASGLMTPLETPLQNVSRAVSPSAVATRPKPQTSRKRKRSKKPPPPGARLWKHGQVQRDPVPAPPAPASAPAPAPAAAMSDASATRPESKMQPTAAPPAMQAEMFSQPPSHEPYAQQNGPKQPPRPLSPQHLQQLQQLQLQQQQQQQQQLQQAYAYPPYTGGTYHPSYPPHAQGYPDRHT</sequence>
<dbReference type="EMBL" id="KZ819238">
    <property type="protein sequence ID" value="PWY96920.1"/>
    <property type="molecule type" value="Genomic_DNA"/>
</dbReference>
<feature type="compositionally biased region" description="Low complexity" evidence="1">
    <location>
        <begin position="418"/>
        <end position="436"/>
    </location>
</feature>
<dbReference type="InParanoid" id="A0A317XI14"/>
<feature type="compositionally biased region" description="Pro residues" evidence="1">
    <location>
        <begin position="569"/>
        <end position="582"/>
    </location>
</feature>
<gene>
    <name evidence="2" type="ORF">BCV70DRAFT_101875</name>
</gene>
<keyword evidence="3" id="KW-1185">Reference proteome</keyword>
<feature type="compositionally biased region" description="Basic residues" evidence="1">
    <location>
        <begin position="541"/>
        <end position="550"/>
    </location>
</feature>
<organism evidence="2 3">
    <name type="scientific">Testicularia cyperi</name>
    <dbReference type="NCBI Taxonomy" id="1882483"/>
    <lineage>
        <taxon>Eukaryota</taxon>
        <taxon>Fungi</taxon>
        <taxon>Dikarya</taxon>
        <taxon>Basidiomycota</taxon>
        <taxon>Ustilaginomycotina</taxon>
        <taxon>Ustilaginomycetes</taxon>
        <taxon>Ustilaginales</taxon>
        <taxon>Anthracoideaceae</taxon>
        <taxon>Testicularia</taxon>
    </lineage>
</organism>
<dbReference type="STRING" id="1882483.A0A317XI14"/>
<reference evidence="2 3" key="1">
    <citation type="journal article" date="2018" name="Mol. Biol. Evol.">
        <title>Broad Genomic Sampling Reveals a Smut Pathogenic Ancestry of the Fungal Clade Ustilaginomycotina.</title>
        <authorList>
            <person name="Kijpornyongpan T."/>
            <person name="Mondo S.J."/>
            <person name="Barry K."/>
            <person name="Sandor L."/>
            <person name="Lee J."/>
            <person name="Lipzen A."/>
            <person name="Pangilinan J."/>
            <person name="LaButti K."/>
            <person name="Hainaut M."/>
            <person name="Henrissat B."/>
            <person name="Grigoriev I.V."/>
            <person name="Spatafora J.W."/>
            <person name="Aime M.C."/>
        </authorList>
    </citation>
    <scope>NUCLEOTIDE SEQUENCE [LARGE SCALE GENOMIC DNA]</scope>
    <source>
        <strain evidence="2 3">MCA 3645</strain>
    </source>
</reference>
<protein>
    <submittedName>
        <fullName evidence="2">Uncharacterized protein</fullName>
    </submittedName>
</protein>
<feature type="compositionally biased region" description="Low complexity" evidence="1">
    <location>
        <begin position="640"/>
        <end position="660"/>
    </location>
</feature>
<dbReference type="AlphaFoldDB" id="A0A317XI14"/>
<feature type="compositionally biased region" description="Acidic residues" evidence="1">
    <location>
        <begin position="446"/>
        <end position="457"/>
    </location>
</feature>
<evidence type="ECO:0000313" key="2">
    <source>
        <dbReference type="EMBL" id="PWY96920.1"/>
    </source>
</evidence>
<dbReference type="Proteomes" id="UP000246740">
    <property type="component" value="Unassembled WGS sequence"/>
</dbReference>
<feature type="region of interest" description="Disordered" evidence="1">
    <location>
        <begin position="502"/>
        <end position="688"/>
    </location>
</feature>